<evidence type="ECO:0000256" key="13">
    <source>
        <dbReference type="ARBA" id="ARBA00059814"/>
    </source>
</evidence>
<evidence type="ECO:0000259" key="18">
    <source>
        <dbReference type="PROSITE" id="PS51914"/>
    </source>
</evidence>
<keyword evidence="6 16" id="KW-1133">Transmembrane helix</keyword>
<feature type="chain" id="PRO_5044232013" description="Cation-dependent mannose-6-phosphate receptor" evidence="17">
    <location>
        <begin position="48"/>
        <end position="295"/>
    </location>
</feature>
<evidence type="ECO:0000256" key="9">
    <source>
        <dbReference type="ARBA" id="ARBA00023170"/>
    </source>
</evidence>
<dbReference type="GO" id="GO:0005765">
    <property type="term" value="C:lysosomal membrane"/>
    <property type="evidence" value="ECO:0007669"/>
    <property type="project" value="UniProtKB-SubCell"/>
</dbReference>
<keyword evidence="4 16" id="KW-0812">Transmembrane</keyword>
<evidence type="ECO:0000256" key="17">
    <source>
        <dbReference type="SAM" id="SignalP"/>
    </source>
</evidence>
<dbReference type="InterPro" id="IPR044865">
    <property type="entry name" value="MRH_dom"/>
</dbReference>
<dbReference type="GO" id="GO:0005802">
    <property type="term" value="C:trans-Golgi network"/>
    <property type="evidence" value="ECO:0007669"/>
    <property type="project" value="TreeGrafter"/>
</dbReference>
<dbReference type="Pfam" id="PF02157">
    <property type="entry name" value="Man-6-P_recep"/>
    <property type="match status" value="1"/>
</dbReference>
<keyword evidence="3" id="KW-0597">Phosphoprotein</keyword>
<evidence type="ECO:0000256" key="1">
    <source>
        <dbReference type="ARBA" id="ARBA00004363"/>
    </source>
</evidence>
<keyword evidence="10" id="KW-0325">Glycoprotein</keyword>
<keyword evidence="8" id="KW-1015">Disulfide bond</keyword>
<evidence type="ECO:0000256" key="4">
    <source>
        <dbReference type="ARBA" id="ARBA00022692"/>
    </source>
</evidence>
<dbReference type="GO" id="GO:0019904">
    <property type="term" value="F:protein domain specific binding"/>
    <property type="evidence" value="ECO:0007669"/>
    <property type="project" value="InterPro"/>
</dbReference>
<keyword evidence="11" id="KW-0458">Lysosome</keyword>
<feature type="transmembrane region" description="Helical" evidence="16">
    <location>
        <begin position="204"/>
        <end position="228"/>
    </location>
</feature>
<dbReference type="PANTHER" id="PTHR15071">
    <property type="entry name" value="MANNOSE-6-PHOSPHATE RECEPTOR FAMILY MEMBER"/>
    <property type="match status" value="1"/>
</dbReference>
<dbReference type="PROSITE" id="PS51914">
    <property type="entry name" value="MRH"/>
    <property type="match status" value="1"/>
</dbReference>
<dbReference type="SUPFAM" id="SSF50911">
    <property type="entry name" value="Mannose 6-phosphate receptor domain"/>
    <property type="match status" value="1"/>
</dbReference>
<dbReference type="Ensembl" id="ENSOTST00005028287.2">
    <property type="protein sequence ID" value="ENSOTSP00005026191.2"/>
    <property type="gene ID" value="ENSOTSG00005012317.2"/>
</dbReference>
<reference evidence="19" key="2">
    <citation type="submission" date="2025-09" db="UniProtKB">
        <authorList>
            <consortium name="Ensembl"/>
        </authorList>
    </citation>
    <scope>IDENTIFICATION</scope>
</reference>
<keyword evidence="5 17" id="KW-0732">Signal</keyword>
<evidence type="ECO:0000256" key="2">
    <source>
        <dbReference type="ARBA" id="ARBA00022448"/>
    </source>
</evidence>
<keyword evidence="7 16" id="KW-0472">Membrane</keyword>
<organism evidence="19 20">
    <name type="scientific">Oncorhynchus tshawytscha</name>
    <name type="common">Chinook salmon</name>
    <name type="synonym">Salmo tshawytscha</name>
    <dbReference type="NCBI Taxonomy" id="74940"/>
    <lineage>
        <taxon>Eukaryota</taxon>
        <taxon>Metazoa</taxon>
        <taxon>Chordata</taxon>
        <taxon>Craniata</taxon>
        <taxon>Vertebrata</taxon>
        <taxon>Euteleostomi</taxon>
        <taxon>Actinopterygii</taxon>
        <taxon>Neopterygii</taxon>
        <taxon>Teleostei</taxon>
        <taxon>Protacanthopterygii</taxon>
        <taxon>Salmoniformes</taxon>
        <taxon>Salmonidae</taxon>
        <taxon>Salmoninae</taxon>
        <taxon>Oncorhynchus</taxon>
    </lineage>
</organism>
<evidence type="ECO:0000313" key="20">
    <source>
        <dbReference type="Proteomes" id="UP000694402"/>
    </source>
</evidence>
<evidence type="ECO:0000256" key="12">
    <source>
        <dbReference type="ARBA" id="ARBA00046288"/>
    </source>
</evidence>
<evidence type="ECO:0000256" key="3">
    <source>
        <dbReference type="ARBA" id="ARBA00022553"/>
    </source>
</evidence>
<keyword evidence="9" id="KW-0675">Receptor</keyword>
<feature type="region of interest" description="Disordered" evidence="15">
    <location>
        <begin position="266"/>
        <end position="295"/>
    </location>
</feature>
<evidence type="ECO:0000256" key="15">
    <source>
        <dbReference type="SAM" id="MobiDB-lite"/>
    </source>
</evidence>
<evidence type="ECO:0000256" key="11">
    <source>
        <dbReference type="ARBA" id="ARBA00023228"/>
    </source>
</evidence>
<dbReference type="Proteomes" id="UP000694402">
    <property type="component" value="Unassembled WGS sequence"/>
</dbReference>
<dbReference type="InterPro" id="IPR000296">
    <property type="entry name" value="Man-6-P_rcpt_cation_dep"/>
</dbReference>
<evidence type="ECO:0000256" key="6">
    <source>
        <dbReference type="ARBA" id="ARBA00022989"/>
    </source>
</evidence>
<keyword evidence="20" id="KW-1185">Reference proteome</keyword>
<feature type="region of interest" description="Disordered" evidence="15">
    <location>
        <begin position="1"/>
        <end position="21"/>
    </location>
</feature>
<dbReference type="PRINTS" id="PR00715">
    <property type="entry name" value="MAN6PRECEPTR"/>
</dbReference>
<comment type="subcellular location">
    <subcellularLocation>
        <location evidence="12">Endomembrane system</location>
        <topology evidence="12">Single-pass type I membrane protein</topology>
    </subcellularLocation>
    <subcellularLocation>
        <location evidence="1">Lysosome membrane</location>
        <topology evidence="1">Single-pass membrane protein</topology>
    </subcellularLocation>
</comment>
<dbReference type="GeneTree" id="ENSGT00390000002109"/>
<dbReference type="FunFam" id="2.70.130.10:FF:000008">
    <property type="entry name" value="Cation-dependent mannose-6-phosphate receptor"/>
    <property type="match status" value="1"/>
</dbReference>
<keyword evidence="2" id="KW-0813">Transport</keyword>
<sequence>MTSFHCLNRTPSSRQDKVSMSTPHTATSVRLLVLAVQLVLLVCGSQASNDTKRCKLFSESPAERKVLSLLEPLTNKTFSVATTSGKESYTYQFQVCGDAGKTVGAGLVQIDHTEKESETVLGLYTATQAIGGSDWVMLIYSNGTKYDGHCSKEMRKAIVMISCNRGVEMGKLEVVLEERERDRDCFYLFELDSSAVCPALPSQLSAGSIILIIGFVLLSVYLICGFLYQRLIVGAKGVQQFPNYVFWTQVGNLAADGCNFVCRTQGPEEEPPTYRGVSTEPEEQPEERDDHLLPM</sequence>
<evidence type="ECO:0000256" key="14">
    <source>
        <dbReference type="ARBA" id="ARBA00069343"/>
    </source>
</evidence>
<gene>
    <name evidence="19" type="primary">M6PR</name>
</gene>
<dbReference type="GO" id="GO:0005768">
    <property type="term" value="C:endosome"/>
    <property type="evidence" value="ECO:0007669"/>
    <property type="project" value="InterPro"/>
</dbReference>
<name>A0A8C8EX10_ONCTS</name>
<dbReference type="AlphaFoldDB" id="A0A8C8EX10"/>
<evidence type="ECO:0000256" key="7">
    <source>
        <dbReference type="ARBA" id="ARBA00023136"/>
    </source>
</evidence>
<dbReference type="PANTHER" id="PTHR15071:SF29">
    <property type="entry name" value="CATION-DEPENDENT MANNOSE-6-PHOSPHATE RECEPTOR"/>
    <property type="match status" value="1"/>
</dbReference>
<accession>A0A8C8EX10</accession>
<dbReference type="InterPro" id="IPR009011">
    <property type="entry name" value="Man6P_isomerase_rcpt-bd_dom_sf"/>
</dbReference>
<evidence type="ECO:0000256" key="5">
    <source>
        <dbReference type="ARBA" id="ARBA00022729"/>
    </source>
</evidence>
<feature type="signal peptide" evidence="17">
    <location>
        <begin position="1"/>
        <end position="47"/>
    </location>
</feature>
<dbReference type="GO" id="GO:0006622">
    <property type="term" value="P:protein targeting to lysosome"/>
    <property type="evidence" value="ECO:0007669"/>
    <property type="project" value="InterPro"/>
</dbReference>
<feature type="domain" description="MRH" evidence="18">
    <location>
        <begin position="52"/>
        <end position="199"/>
    </location>
</feature>
<comment type="function">
    <text evidence="13">Transport of phosphorylated lysosomal enzymes from the Golgi complex and the cell surface to lysosomes. Lysosomal enzymes bearing phosphomannosyl residues bind specifically to mannose-6-phosphate receptors in the Golgi apparatus and the resulting receptor-ligand complex is transported to an acidic prelyosomal compartment where the low pH mediates the dissociation of the complex.</text>
</comment>
<reference evidence="19" key="1">
    <citation type="submission" date="2025-08" db="UniProtKB">
        <authorList>
            <consortium name="Ensembl"/>
        </authorList>
    </citation>
    <scope>IDENTIFICATION</scope>
</reference>
<evidence type="ECO:0000313" key="19">
    <source>
        <dbReference type="Ensembl" id="ENSOTSP00005026191.2"/>
    </source>
</evidence>
<dbReference type="RefSeq" id="XP_024245856.1">
    <property type="nucleotide sequence ID" value="XM_024390088.2"/>
</dbReference>
<protein>
    <recommendedName>
        <fullName evidence="14">Cation-dependent mannose-6-phosphate receptor</fullName>
    </recommendedName>
</protein>
<evidence type="ECO:0000256" key="8">
    <source>
        <dbReference type="ARBA" id="ARBA00023157"/>
    </source>
</evidence>
<evidence type="ECO:0000256" key="10">
    <source>
        <dbReference type="ARBA" id="ARBA00023180"/>
    </source>
</evidence>
<proteinExistence type="predicted"/>
<dbReference type="Gene3D" id="2.70.130.10">
    <property type="entry name" value="Mannose-6-phosphate receptor binding domain"/>
    <property type="match status" value="1"/>
</dbReference>
<evidence type="ECO:0000256" key="16">
    <source>
        <dbReference type="SAM" id="Phobius"/>
    </source>
</evidence>
<dbReference type="InterPro" id="IPR028927">
    <property type="entry name" value="Man-6-P_rcpt"/>
</dbReference>
<dbReference type="GeneID" id="112225940"/>